<keyword evidence="3" id="KW-1185">Reference proteome</keyword>
<evidence type="ECO:0000313" key="3">
    <source>
        <dbReference type="Proteomes" id="UP001221413"/>
    </source>
</evidence>
<feature type="compositionally biased region" description="Basic and acidic residues" evidence="1">
    <location>
        <begin position="332"/>
        <end position="344"/>
    </location>
</feature>
<name>A0AAD6NKV3_DREDA</name>
<protein>
    <submittedName>
        <fullName evidence="2">Uncharacterized protein</fullName>
    </submittedName>
</protein>
<dbReference type="AlphaFoldDB" id="A0AAD6NKV3"/>
<reference evidence="2" key="1">
    <citation type="submission" date="2023-01" db="EMBL/GenBank/DDBJ databases">
        <title>The chitinases involved in constricting ring structure development in the nematode-trapping fungus Drechslerella dactyloides.</title>
        <authorList>
            <person name="Wang R."/>
            <person name="Zhang L."/>
            <person name="Tang P."/>
            <person name="Li S."/>
            <person name="Liang L."/>
        </authorList>
    </citation>
    <scope>NUCLEOTIDE SEQUENCE</scope>
    <source>
        <strain evidence="2">YMF1.00031</strain>
    </source>
</reference>
<evidence type="ECO:0000256" key="1">
    <source>
        <dbReference type="SAM" id="MobiDB-lite"/>
    </source>
</evidence>
<evidence type="ECO:0000313" key="2">
    <source>
        <dbReference type="EMBL" id="KAJ6261745.1"/>
    </source>
</evidence>
<dbReference type="Proteomes" id="UP001221413">
    <property type="component" value="Unassembled WGS sequence"/>
</dbReference>
<feature type="region of interest" description="Disordered" evidence="1">
    <location>
        <begin position="290"/>
        <end position="353"/>
    </location>
</feature>
<comment type="caution">
    <text evidence="2">The sequence shown here is derived from an EMBL/GenBank/DDBJ whole genome shotgun (WGS) entry which is preliminary data.</text>
</comment>
<dbReference type="EMBL" id="JAQGDS010000003">
    <property type="protein sequence ID" value="KAJ6261745.1"/>
    <property type="molecule type" value="Genomic_DNA"/>
</dbReference>
<proteinExistence type="predicted"/>
<accession>A0AAD6NKV3</accession>
<sequence>MEYLEGYLPSPPPKKYNLALPQNIRPFFYIFILDKVAHLRLTNSAPDKPIQSYEFNVGKYKPRRKEIPKILGWKLHDESAKVWSTLEQDIIGNDRLRFGYPAGDNCWFKDLGYDWHNDINSEDPVWAVRGYMLEPEKQTERGWPSPYVVILCSEEVVSKKAYKEVKRIVHEANPKNNHYGHWGVTRLPKIEVLELGDEDDDSDTEMGWLSGVNSGDDELEIIEVEMSSEIYPFMANGPLPSWNSMQRHRCGIRLEVKLEPNSRTTTSGTLGGIVSVDNKLYGLTVGHIFRPREDNYDDDDDGNDGNDYDNDDDDDGIDGNDKIEEDIDQDDKEYNESDRGKTEADDGDVEIENYDDNINEVGTGINEEESGNSSQGLRAEGRHYNMSLDWALVDLPDLGEDASTWDDLNLVQTTSGDFRPMLVIAEEPAFGRMVVLATPSSTYGLRGFFIGSEAIIKIPAYSVPYAVWVLRMESPWLIQKGDCGSWAFDAFTGSLLGILVAGCPDLLEAYILPAFRVFSDIEEQLRLPVRLPNGYSVSDNDQSKIQEIFCSQKTLMQKSTTAGPWNWKDLESEIDLWASESTKIVKDSKSQQRLNSDWTIPILLHAARHEWLWHTNSLPSEVKKVCNECRIISVDLPKISSKQDLLLRAAKAAVRQRPIHCYDSMNAMWRNLPSAWDLKQSFRGKPFQRMIQDTNRQLEQRVIMNTVWDHLILNKNKLPTRNKRIREHSNEEKSAVIQKAWGYQDLDVAERLSDHSPWDRYTFTDVIKLLKEDLVNEVRLARLGFAREFWGVDVDIKQGVDSTLLFGAFVVNEERSQILIIVSPNRVGFKNACLPEFHLPLALWEDGQDEEANLVRLFRDQLNLTEITWKEKTKLTWEPDLSSCSVPHIRVDLYEIVLAEKDWQTSTVNKANRSVLAMDIKKVEILFPQRFRRVLKDQYPFAYPDPSSSHLVEEWFLS</sequence>
<organism evidence="2 3">
    <name type="scientific">Drechslerella dactyloides</name>
    <name type="common">Nematode-trapping fungus</name>
    <name type="synonym">Arthrobotrys dactyloides</name>
    <dbReference type="NCBI Taxonomy" id="74499"/>
    <lineage>
        <taxon>Eukaryota</taxon>
        <taxon>Fungi</taxon>
        <taxon>Dikarya</taxon>
        <taxon>Ascomycota</taxon>
        <taxon>Pezizomycotina</taxon>
        <taxon>Orbiliomycetes</taxon>
        <taxon>Orbiliales</taxon>
        <taxon>Orbiliaceae</taxon>
        <taxon>Drechslerella</taxon>
    </lineage>
</organism>
<feature type="compositionally biased region" description="Acidic residues" evidence="1">
    <location>
        <begin position="295"/>
        <end position="331"/>
    </location>
</feature>
<gene>
    <name evidence="2" type="ORF">Dda_2544</name>
</gene>